<dbReference type="EMBL" id="JACEIK010000165">
    <property type="protein sequence ID" value="MCD7451375.1"/>
    <property type="molecule type" value="Genomic_DNA"/>
</dbReference>
<evidence type="ECO:0000256" key="2">
    <source>
        <dbReference type="SAM" id="MobiDB-lite"/>
    </source>
</evidence>
<evidence type="ECO:0000313" key="4">
    <source>
        <dbReference type="Proteomes" id="UP000823775"/>
    </source>
</evidence>
<organism evidence="3 4">
    <name type="scientific">Datura stramonium</name>
    <name type="common">Jimsonweed</name>
    <name type="synonym">Common thornapple</name>
    <dbReference type="NCBI Taxonomy" id="4076"/>
    <lineage>
        <taxon>Eukaryota</taxon>
        <taxon>Viridiplantae</taxon>
        <taxon>Streptophyta</taxon>
        <taxon>Embryophyta</taxon>
        <taxon>Tracheophyta</taxon>
        <taxon>Spermatophyta</taxon>
        <taxon>Magnoliopsida</taxon>
        <taxon>eudicotyledons</taxon>
        <taxon>Gunneridae</taxon>
        <taxon>Pentapetalae</taxon>
        <taxon>asterids</taxon>
        <taxon>lamiids</taxon>
        <taxon>Solanales</taxon>
        <taxon>Solanaceae</taxon>
        <taxon>Solanoideae</taxon>
        <taxon>Datureae</taxon>
        <taxon>Datura</taxon>
    </lineage>
</organism>
<protein>
    <submittedName>
        <fullName evidence="3">Uncharacterized protein</fullName>
    </submittedName>
</protein>
<dbReference type="Proteomes" id="UP000823775">
    <property type="component" value="Unassembled WGS sequence"/>
</dbReference>
<keyword evidence="4" id="KW-1185">Reference proteome</keyword>
<accession>A0ABS8RX33</accession>
<keyword evidence="1" id="KW-0175">Coiled coil</keyword>
<comment type="caution">
    <text evidence="3">The sequence shown here is derived from an EMBL/GenBank/DDBJ whole genome shotgun (WGS) entry which is preliminary data.</text>
</comment>
<evidence type="ECO:0000256" key="1">
    <source>
        <dbReference type="SAM" id="Coils"/>
    </source>
</evidence>
<name>A0ABS8RX33_DATST</name>
<gene>
    <name evidence="3" type="ORF">HAX54_011431</name>
</gene>
<feature type="non-terminal residue" evidence="3">
    <location>
        <position position="1"/>
    </location>
</feature>
<evidence type="ECO:0000313" key="3">
    <source>
        <dbReference type="EMBL" id="MCD7451375.1"/>
    </source>
</evidence>
<feature type="compositionally biased region" description="Pro residues" evidence="2">
    <location>
        <begin position="14"/>
        <end position="23"/>
    </location>
</feature>
<feature type="region of interest" description="Disordered" evidence="2">
    <location>
        <begin position="7"/>
        <end position="27"/>
    </location>
</feature>
<reference evidence="3 4" key="1">
    <citation type="journal article" date="2021" name="BMC Genomics">
        <title>Datura genome reveals duplications of psychoactive alkaloid biosynthetic genes and high mutation rate following tissue culture.</title>
        <authorList>
            <person name="Rajewski A."/>
            <person name="Carter-House D."/>
            <person name="Stajich J."/>
            <person name="Litt A."/>
        </authorList>
    </citation>
    <scope>NUCLEOTIDE SEQUENCE [LARGE SCALE GENOMIC DNA]</scope>
    <source>
        <strain evidence="3">AR-01</strain>
    </source>
</reference>
<proteinExistence type="predicted"/>
<feature type="coiled-coil region" evidence="1">
    <location>
        <begin position="29"/>
        <end position="56"/>
    </location>
</feature>
<sequence length="137" mass="15948">LPWVLQHASEEAPPHGPLPPPSSSRPNGIQKLLQMIRSTENQLQRLDQELPALIQRSVKKALKDVFNILNKLRSHVDIVEGVVFSLRVDDLRRRMEPRKEEKVTRMRMPMQILMSSRIRDLLPILVFYLNIGDNFYS</sequence>